<organism evidence="1 2">
    <name type="scientific">Rathayibacter iranicus NCPPB 2253 = VKM Ac-1602</name>
    <dbReference type="NCBI Taxonomy" id="1328868"/>
    <lineage>
        <taxon>Bacteria</taxon>
        <taxon>Bacillati</taxon>
        <taxon>Actinomycetota</taxon>
        <taxon>Actinomycetes</taxon>
        <taxon>Micrococcales</taxon>
        <taxon>Microbacteriaceae</taxon>
        <taxon>Rathayibacter</taxon>
    </lineage>
</organism>
<comment type="caution">
    <text evidence="1">The sequence shown here is derived from an EMBL/GenBank/DDBJ whole genome shotgun (WGS) entry which is preliminary data.</text>
</comment>
<evidence type="ECO:0000313" key="2">
    <source>
        <dbReference type="Proteomes" id="UP000245674"/>
    </source>
</evidence>
<dbReference type="Proteomes" id="UP000245674">
    <property type="component" value="Unassembled WGS sequence"/>
</dbReference>
<protein>
    <submittedName>
        <fullName evidence="1">Uncharacterized protein</fullName>
    </submittedName>
</protein>
<reference evidence="1 2" key="1">
    <citation type="submission" date="2018-03" db="EMBL/GenBank/DDBJ databases">
        <title>Genomic Encyclopedia of Type Strains, Phase III (KMG-III): the genomes of soil and plant-associated and newly described type strains.</title>
        <authorList>
            <person name="Whitman W."/>
        </authorList>
    </citation>
    <scope>NUCLEOTIDE SEQUENCE [LARGE SCALE GENOMIC DNA]</scope>
    <source>
        <strain evidence="1 2">VKM Ac-1602</strain>
    </source>
</reference>
<proteinExistence type="predicted"/>
<accession>A0ABX5LC48</accession>
<evidence type="ECO:0000313" key="1">
    <source>
        <dbReference type="EMBL" id="PWJ61345.1"/>
    </source>
</evidence>
<name>A0ABX5LC48_9MICO</name>
<sequence>MSQFTELTAPFRADQFDKEISVRFWMEKASNRVFDA</sequence>
<keyword evidence="2" id="KW-1185">Reference proteome</keyword>
<dbReference type="EMBL" id="QGDV01000018">
    <property type="protein sequence ID" value="PWJ61345.1"/>
    <property type="molecule type" value="Genomic_DNA"/>
</dbReference>
<gene>
    <name evidence="1" type="ORF">B0H03_11864</name>
</gene>